<dbReference type="NCBIfam" id="TIGR03930">
    <property type="entry name" value="WXG100_ESAT6"/>
    <property type="match status" value="1"/>
</dbReference>
<keyword evidence="4" id="KW-1185">Reference proteome</keyword>
<dbReference type="RefSeq" id="WP_184785775.1">
    <property type="nucleotide sequence ID" value="NZ_BONT01000018.1"/>
</dbReference>
<dbReference type="Proteomes" id="UP000548476">
    <property type="component" value="Unassembled WGS sequence"/>
</dbReference>
<evidence type="ECO:0000256" key="1">
    <source>
        <dbReference type="RuleBase" id="RU362001"/>
    </source>
</evidence>
<comment type="caution">
    <text evidence="3">The sequence shown here is derived from an EMBL/GenBank/DDBJ whole genome shotgun (WGS) entry which is preliminary data.</text>
</comment>
<dbReference type="InterPro" id="IPR036689">
    <property type="entry name" value="ESAT-6-like_sf"/>
</dbReference>
<dbReference type="InterPro" id="IPR010310">
    <property type="entry name" value="T7SS_ESAT-6-like"/>
</dbReference>
<evidence type="ECO:0000256" key="2">
    <source>
        <dbReference type="SAM" id="MobiDB-lite"/>
    </source>
</evidence>
<sequence length="98" mass="10832">MTDPTLVYNHGVMADGAGSIGTAIGKLNQQLADVEAGFKPIEETWQGEALTAYLQRRQQWRDAANSIRDILGRVQTALTQSSQNMSTTDKRAATYFQR</sequence>
<comment type="similarity">
    <text evidence="1">Belongs to the WXG100 family.</text>
</comment>
<proteinExistence type="inferred from homology"/>
<organism evidence="3 4">
    <name type="scientific">Phytomonospora endophytica</name>
    <dbReference type="NCBI Taxonomy" id="714109"/>
    <lineage>
        <taxon>Bacteria</taxon>
        <taxon>Bacillati</taxon>
        <taxon>Actinomycetota</taxon>
        <taxon>Actinomycetes</taxon>
        <taxon>Micromonosporales</taxon>
        <taxon>Micromonosporaceae</taxon>
        <taxon>Phytomonospora</taxon>
    </lineage>
</organism>
<evidence type="ECO:0000313" key="3">
    <source>
        <dbReference type="EMBL" id="MBB6032840.1"/>
    </source>
</evidence>
<dbReference type="AlphaFoldDB" id="A0A841FLL3"/>
<dbReference type="Pfam" id="PF06013">
    <property type="entry name" value="WXG100"/>
    <property type="match status" value="1"/>
</dbReference>
<reference evidence="3 4" key="1">
    <citation type="submission" date="2020-08" db="EMBL/GenBank/DDBJ databases">
        <title>Genomic Encyclopedia of Type Strains, Phase IV (KMG-IV): sequencing the most valuable type-strain genomes for metagenomic binning, comparative biology and taxonomic classification.</title>
        <authorList>
            <person name="Goeker M."/>
        </authorList>
    </citation>
    <scope>NUCLEOTIDE SEQUENCE [LARGE SCALE GENOMIC DNA]</scope>
    <source>
        <strain evidence="3 4">YIM 65646</strain>
    </source>
</reference>
<feature type="region of interest" description="Disordered" evidence="2">
    <location>
        <begin position="79"/>
        <end position="98"/>
    </location>
</feature>
<name>A0A841FLL3_9ACTN</name>
<accession>A0A841FLL3</accession>
<dbReference type="Gene3D" id="1.10.287.1060">
    <property type="entry name" value="ESAT-6-like"/>
    <property type="match status" value="1"/>
</dbReference>
<gene>
    <name evidence="3" type="ORF">HNR73_000687</name>
</gene>
<dbReference type="SUPFAM" id="SSF140453">
    <property type="entry name" value="EsxAB dimer-like"/>
    <property type="match status" value="1"/>
</dbReference>
<evidence type="ECO:0000313" key="4">
    <source>
        <dbReference type="Proteomes" id="UP000548476"/>
    </source>
</evidence>
<dbReference type="EMBL" id="JACHGT010000002">
    <property type="protein sequence ID" value="MBB6032840.1"/>
    <property type="molecule type" value="Genomic_DNA"/>
</dbReference>
<protein>
    <recommendedName>
        <fullName evidence="1">ESAT-6-like protein</fullName>
    </recommendedName>
</protein>